<feature type="signal peptide" evidence="1">
    <location>
        <begin position="1"/>
        <end position="25"/>
    </location>
</feature>
<evidence type="ECO:0000313" key="3">
    <source>
        <dbReference type="Proteomes" id="UP000046395"/>
    </source>
</evidence>
<feature type="chain" id="PRO_5024365685" evidence="1">
    <location>
        <begin position="26"/>
        <end position="141"/>
    </location>
</feature>
<evidence type="ECO:0000259" key="2">
    <source>
        <dbReference type="PROSITE" id="PS51390"/>
    </source>
</evidence>
<dbReference type="STRING" id="70415.A0A5S6QYB4"/>
<dbReference type="AlphaFoldDB" id="A0A5S6QYB4"/>
<dbReference type="InterPro" id="IPR036645">
    <property type="entry name" value="Elafin-like_sf"/>
</dbReference>
<evidence type="ECO:0000313" key="4">
    <source>
        <dbReference type="WBParaSite" id="TMUE_3000012250.1"/>
    </source>
</evidence>
<feature type="domain" description="WAP" evidence="2">
    <location>
        <begin position="91"/>
        <end position="139"/>
    </location>
</feature>
<sequence>MSSHPAIGMRLTSITLLLSFLRVAALQVTCPDSSMPIQWCPQGLCPPGYFCYYSMCCRKSLYGGKWNSGWHYGPHGFWNSRMTLGWNSGWNFPHYGGGMCPKMYDPMMSNFHQCHSDSQCPGGQLCCRTTIGKRCLLPVLI</sequence>
<proteinExistence type="predicted"/>
<organism evidence="3 4">
    <name type="scientific">Trichuris muris</name>
    <name type="common">Mouse whipworm</name>
    <dbReference type="NCBI Taxonomy" id="70415"/>
    <lineage>
        <taxon>Eukaryota</taxon>
        <taxon>Metazoa</taxon>
        <taxon>Ecdysozoa</taxon>
        <taxon>Nematoda</taxon>
        <taxon>Enoplea</taxon>
        <taxon>Dorylaimia</taxon>
        <taxon>Trichinellida</taxon>
        <taxon>Trichuridae</taxon>
        <taxon>Trichuris</taxon>
    </lineage>
</organism>
<dbReference type="Proteomes" id="UP000046395">
    <property type="component" value="Unassembled WGS sequence"/>
</dbReference>
<keyword evidence="1" id="KW-0732">Signal</keyword>
<keyword evidence="3" id="KW-1185">Reference proteome</keyword>
<dbReference type="GO" id="GO:0030414">
    <property type="term" value="F:peptidase inhibitor activity"/>
    <property type="evidence" value="ECO:0007669"/>
    <property type="project" value="InterPro"/>
</dbReference>
<evidence type="ECO:0000256" key="1">
    <source>
        <dbReference type="SAM" id="SignalP"/>
    </source>
</evidence>
<dbReference type="Gene3D" id="4.10.75.10">
    <property type="entry name" value="Elafin-like"/>
    <property type="match status" value="1"/>
</dbReference>
<name>A0A5S6QYB4_TRIMR</name>
<dbReference type="PROSITE" id="PS51390">
    <property type="entry name" value="WAP"/>
    <property type="match status" value="1"/>
</dbReference>
<reference evidence="4" key="1">
    <citation type="submission" date="2019-12" db="UniProtKB">
        <authorList>
            <consortium name="WormBaseParasite"/>
        </authorList>
    </citation>
    <scope>IDENTIFICATION</scope>
</reference>
<dbReference type="SMART" id="SM00217">
    <property type="entry name" value="WAP"/>
    <property type="match status" value="1"/>
</dbReference>
<accession>A0A5S6QYB4</accession>
<dbReference type="Pfam" id="PF00095">
    <property type="entry name" value="WAP"/>
    <property type="match status" value="1"/>
</dbReference>
<dbReference type="WBParaSite" id="TMUE_3000012250.1">
    <property type="protein sequence ID" value="TMUE_3000012250.1"/>
    <property type="gene ID" value="WBGene00301517"/>
</dbReference>
<protein>
    <submittedName>
        <fullName evidence="4">WAP domain-containing protein</fullName>
    </submittedName>
</protein>
<dbReference type="SUPFAM" id="SSF57256">
    <property type="entry name" value="Elafin-like"/>
    <property type="match status" value="1"/>
</dbReference>
<dbReference type="GO" id="GO:0005576">
    <property type="term" value="C:extracellular region"/>
    <property type="evidence" value="ECO:0007669"/>
    <property type="project" value="InterPro"/>
</dbReference>
<dbReference type="InterPro" id="IPR008197">
    <property type="entry name" value="WAP_dom"/>
</dbReference>